<sequence>MTQKDKEAGGPGEEGPGDKDLHGIRFSNLVGDELSDTYFVFGPATPIYSINIQESSATCSEHHFLKALDRSRAVIEVAYKLLCNVGEGVSLKLKREMSKRSRIEQLLKKGSMLELERPRQIGYEQHSTYTTLIA</sequence>
<name>A0A1I7ZIR1_9BILA</name>
<dbReference type="WBParaSite" id="L893_g26786.t1">
    <property type="protein sequence ID" value="L893_g26786.t1"/>
    <property type="gene ID" value="L893_g26786"/>
</dbReference>
<evidence type="ECO:0000313" key="3">
    <source>
        <dbReference type="WBParaSite" id="L893_g26786.t1"/>
    </source>
</evidence>
<feature type="region of interest" description="Disordered" evidence="1">
    <location>
        <begin position="1"/>
        <end position="22"/>
    </location>
</feature>
<keyword evidence="2" id="KW-1185">Reference proteome</keyword>
<dbReference type="AlphaFoldDB" id="A0A1I7ZIR1"/>
<accession>A0A1I7ZIR1</accession>
<dbReference type="Proteomes" id="UP000095287">
    <property type="component" value="Unplaced"/>
</dbReference>
<organism evidence="2 3">
    <name type="scientific">Steinernema glaseri</name>
    <dbReference type="NCBI Taxonomy" id="37863"/>
    <lineage>
        <taxon>Eukaryota</taxon>
        <taxon>Metazoa</taxon>
        <taxon>Ecdysozoa</taxon>
        <taxon>Nematoda</taxon>
        <taxon>Chromadorea</taxon>
        <taxon>Rhabditida</taxon>
        <taxon>Tylenchina</taxon>
        <taxon>Panagrolaimomorpha</taxon>
        <taxon>Strongyloidoidea</taxon>
        <taxon>Steinernematidae</taxon>
        <taxon>Steinernema</taxon>
    </lineage>
</organism>
<protein>
    <submittedName>
        <fullName evidence="3">Kinesin motor domain-containing protein</fullName>
    </submittedName>
</protein>
<evidence type="ECO:0000256" key="1">
    <source>
        <dbReference type="SAM" id="MobiDB-lite"/>
    </source>
</evidence>
<evidence type="ECO:0000313" key="2">
    <source>
        <dbReference type="Proteomes" id="UP000095287"/>
    </source>
</evidence>
<reference evidence="3" key="1">
    <citation type="submission" date="2016-11" db="UniProtKB">
        <authorList>
            <consortium name="WormBaseParasite"/>
        </authorList>
    </citation>
    <scope>IDENTIFICATION</scope>
</reference>
<proteinExistence type="predicted"/>